<dbReference type="InterPro" id="IPR007163">
    <property type="entry name" value="VCA0040-like"/>
</dbReference>
<evidence type="ECO:0000313" key="2">
    <source>
        <dbReference type="EMBL" id="AHI20162.1"/>
    </source>
</evidence>
<feature type="transmembrane region" description="Helical" evidence="1">
    <location>
        <begin position="144"/>
        <end position="173"/>
    </location>
</feature>
<keyword evidence="1" id="KW-1133">Transmembrane helix</keyword>
<dbReference type="PANTHER" id="PTHR37308">
    <property type="entry name" value="INTEGRAL MEMBRANE PROTEIN"/>
    <property type="match status" value="1"/>
</dbReference>
<reference evidence="3" key="1">
    <citation type="submission" date="2013-02" db="EMBL/GenBank/DDBJ databases">
        <title>The complete genome sequence of Corynebacterium casei LMG S-19264 (=DSM 44701).</title>
        <authorList>
            <person name="Ruckert C."/>
            <person name="Albersmeier A."/>
            <person name="Kalinowski J."/>
        </authorList>
    </citation>
    <scope>NUCLEOTIDE SEQUENCE [LARGE SCALE GENOMIC DNA]</scope>
    <source>
        <strain evidence="3">LMG S-19264</strain>
    </source>
</reference>
<name>A0ABM5PQ86_9CORY</name>
<feature type="transmembrane region" description="Helical" evidence="1">
    <location>
        <begin position="245"/>
        <end position="263"/>
    </location>
</feature>
<evidence type="ECO:0000256" key="1">
    <source>
        <dbReference type="SAM" id="Phobius"/>
    </source>
</evidence>
<organism evidence="2 3">
    <name type="scientific">Corynebacterium casei LMG S-19264</name>
    <dbReference type="NCBI Taxonomy" id="1285583"/>
    <lineage>
        <taxon>Bacteria</taxon>
        <taxon>Bacillati</taxon>
        <taxon>Actinomycetota</taxon>
        <taxon>Actinomycetes</taxon>
        <taxon>Mycobacteriales</taxon>
        <taxon>Corynebacteriaceae</taxon>
        <taxon>Corynebacterium</taxon>
    </lineage>
</organism>
<dbReference type="EMBL" id="CP004350">
    <property type="protein sequence ID" value="AHI20162.1"/>
    <property type="molecule type" value="Genomic_DNA"/>
</dbReference>
<proteinExistence type="predicted"/>
<protein>
    <recommendedName>
        <fullName evidence="4">DUF368 domain-containing protein</fullName>
    </recommendedName>
</protein>
<keyword evidence="1" id="KW-0812">Transmembrane</keyword>
<feature type="transmembrane region" description="Helical" evidence="1">
    <location>
        <begin position="85"/>
        <end position="103"/>
    </location>
</feature>
<dbReference type="PANTHER" id="PTHR37308:SF1">
    <property type="entry name" value="POLYPRENYL-PHOSPHATE TRANSPORTER"/>
    <property type="match status" value="1"/>
</dbReference>
<feature type="transmembrane region" description="Helical" evidence="1">
    <location>
        <begin position="115"/>
        <end position="132"/>
    </location>
</feature>
<keyword evidence="3" id="KW-1185">Reference proteome</keyword>
<feature type="transmembrane region" description="Helical" evidence="1">
    <location>
        <begin position="12"/>
        <end position="34"/>
    </location>
</feature>
<dbReference type="Pfam" id="PF04018">
    <property type="entry name" value="VCA0040-like"/>
    <property type="match status" value="1"/>
</dbReference>
<keyword evidence="1" id="KW-0472">Membrane</keyword>
<feature type="transmembrane region" description="Helical" evidence="1">
    <location>
        <begin position="185"/>
        <end position="203"/>
    </location>
</feature>
<feature type="transmembrane region" description="Helical" evidence="1">
    <location>
        <begin position="215"/>
        <end position="233"/>
    </location>
</feature>
<accession>A0ABM5PQ86</accession>
<sequence>MQHILNLIRGALIGSAELVPGISGGTVALIVGIYERALHNANLLIKGKIKEVDWLFLLTVGVGMVVAVFGMSTVLSSFVDNNFSISHALFMGMVAVSMLVPISMMSKVDRAKPQYWIYALVAAVVIFVMTGFTSEAVEDPNLIVIFFAAAVAVCALIMPGVSGSLILLMLGLYQPTIAAVSDGNFTVIIVFIVGAICGLAAFVRTLNYLLDSHRGATLAVMTGFMLGSLRALWPWGEGQDAGSLPIIAMLVLGGAIVGGFIFADTQIAKKKAAA</sequence>
<dbReference type="RefSeq" id="WP_025387621.1">
    <property type="nucleotide sequence ID" value="NZ_CP004350.1"/>
</dbReference>
<dbReference type="GeneID" id="82877736"/>
<dbReference type="Proteomes" id="UP000019226">
    <property type="component" value="Chromosome"/>
</dbReference>
<gene>
    <name evidence="2" type="ORF">CCASEI_07965</name>
</gene>
<evidence type="ECO:0008006" key="4">
    <source>
        <dbReference type="Google" id="ProtNLM"/>
    </source>
</evidence>
<feature type="transmembrane region" description="Helical" evidence="1">
    <location>
        <begin position="54"/>
        <end position="78"/>
    </location>
</feature>
<evidence type="ECO:0000313" key="3">
    <source>
        <dbReference type="Proteomes" id="UP000019226"/>
    </source>
</evidence>